<keyword evidence="2" id="KW-1185">Reference proteome</keyword>
<comment type="caution">
    <text evidence="1">The sequence shown here is derived from an EMBL/GenBank/DDBJ whole genome shotgun (WGS) entry which is preliminary data.</text>
</comment>
<dbReference type="EMBL" id="LPNM01000009">
    <property type="protein sequence ID" value="OEJ82856.1"/>
    <property type="molecule type" value="Genomic_DNA"/>
</dbReference>
<dbReference type="Proteomes" id="UP000095728">
    <property type="component" value="Unassembled WGS sequence"/>
</dbReference>
<dbReference type="PANTHER" id="PTHR21148">
    <property type="entry name" value="THIOREDOXIN DOMAIN-CONTAINING PROTEIN 9"/>
    <property type="match status" value="1"/>
</dbReference>
<accession>A0A1E5R7I6</accession>
<reference evidence="2" key="1">
    <citation type="journal article" date="2016" name="Genome Announc.">
        <title>Genome sequences of three species of Hanseniaspora isolated from spontaneous wine fermentations.</title>
        <authorList>
            <person name="Sternes P.R."/>
            <person name="Lee D."/>
            <person name="Kutyna D.R."/>
            <person name="Borneman A.R."/>
        </authorList>
    </citation>
    <scope>NUCLEOTIDE SEQUENCE [LARGE SCALE GENOMIC DNA]</scope>
    <source>
        <strain evidence="2">AWRI3579</strain>
    </source>
</reference>
<dbReference type="InterPro" id="IPR036249">
    <property type="entry name" value="Thioredoxin-like_sf"/>
</dbReference>
<sequence length="211" mass="24223">MEKKIIKAYQTEKIQEQNGIVSCSHGDSKLDIQNSKKETFAEDSEEDIDAMIEELENEDSDDIFTQQYRESKMQAFYDSLKKIEQNVTSGKYGKVNEIHNENELMHAVLNNKTGKTCIMFFQPNFLKCMELEQHMQNVASQLYNTVFYKINVADCPFLVSKFKLKVLPFCVCYSSQLDGSKILSTLVGFPQFDGAEDFTTEEALIKCLLLD</sequence>
<dbReference type="OrthoDB" id="10257948at2759"/>
<gene>
    <name evidence="1" type="ORF">AWRI3579_g3148</name>
</gene>
<name>A0A1E5R7I6_9ASCO</name>
<evidence type="ECO:0000313" key="2">
    <source>
        <dbReference type="Proteomes" id="UP000095728"/>
    </source>
</evidence>
<dbReference type="InParanoid" id="A0A1E5R7I6"/>
<protein>
    <submittedName>
        <fullName evidence="1">Phosducin-like protein 1</fullName>
    </submittedName>
</protein>
<dbReference type="FunCoup" id="A0A1E5R7I6">
    <property type="interactions" value="740"/>
</dbReference>
<organism evidence="1 2">
    <name type="scientific">Hanseniaspora osmophila</name>
    <dbReference type="NCBI Taxonomy" id="56408"/>
    <lineage>
        <taxon>Eukaryota</taxon>
        <taxon>Fungi</taxon>
        <taxon>Dikarya</taxon>
        <taxon>Ascomycota</taxon>
        <taxon>Saccharomycotina</taxon>
        <taxon>Saccharomycetes</taxon>
        <taxon>Saccharomycodales</taxon>
        <taxon>Saccharomycodaceae</taxon>
        <taxon>Hanseniaspora</taxon>
    </lineage>
</organism>
<proteinExistence type="predicted"/>
<dbReference type="Gene3D" id="3.40.30.10">
    <property type="entry name" value="Glutaredoxin"/>
    <property type="match status" value="1"/>
</dbReference>
<dbReference type="AlphaFoldDB" id="A0A1E5R7I6"/>
<dbReference type="STRING" id="56408.A0A1E5R7I6"/>
<dbReference type="SUPFAM" id="SSF52833">
    <property type="entry name" value="Thioredoxin-like"/>
    <property type="match status" value="1"/>
</dbReference>
<evidence type="ECO:0000313" key="1">
    <source>
        <dbReference type="EMBL" id="OEJ82856.1"/>
    </source>
</evidence>